<evidence type="ECO:0000313" key="2">
    <source>
        <dbReference type="EMBL" id="MBB5758601.1"/>
    </source>
</evidence>
<keyword evidence="1" id="KW-0732">Signal</keyword>
<comment type="caution">
    <text evidence="2">The sequence shown here is derived from an EMBL/GenBank/DDBJ whole genome shotgun (WGS) entry which is preliminary data.</text>
</comment>
<dbReference type="RefSeq" id="WP_183571184.1">
    <property type="nucleotide sequence ID" value="NZ_JACHOP010000015.1"/>
</dbReference>
<sequence length="145" mass="15230">MIHRRTLLGVLLAVTAPSMAAAEGAPTAILYKNPQCQCCDAYAKVLQSSGIAVTVKETPALAALKREHGVPEPLQGCHTLLVDGYVVEGHVPIAAVKRLLAERPAIRGISLPGMPAGSPGMDGEKMGPFTVYEIGDSTPKVFARE</sequence>
<evidence type="ECO:0008006" key="4">
    <source>
        <dbReference type="Google" id="ProtNLM"/>
    </source>
</evidence>
<organism evidence="2 3">
    <name type="scientific">Methylorubrum rhodinum</name>
    <dbReference type="NCBI Taxonomy" id="29428"/>
    <lineage>
        <taxon>Bacteria</taxon>
        <taxon>Pseudomonadati</taxon>
        <taxon>Pseudomonadota</taxon>
        <taxon>Alphaproteobacteria</taxon>
        <taxon>Hyphomicrobiales</taxon>
        <taxon>Methylobacteriaceae</taxon>
        <taxon>Methylorubrum</taxon>
    </lineage>
</organism>
<dbReference type="SUPFAM" id="SSF52833">
    <property type="entry name" value="Thioredoxin-like"/>
    <property type="match status" value="1"/>
</dbReference>
<dbReference type="AlphaFoldDB" id="A0A840ZNX3"/>
<proteinExistence type="predicted"/>
<gene>
    <name evidence="2" type="ORF">HNR00_003324</name>
</gene>
<feature type="signal peptide" evidence="1">
    <location>
        <begin position="1"/>
        <end position="20"/>
    </location>
</feature>
<evidence type="ECO:0000256" key="1">
    <source>
        <dbReference type="SAM" id="SignalP"/>
    </source>
</evidence>
<name>A0A840ZNX3_9HYPH</name>
<feature type="chain" id="PRO_5032847479" description="DUF411 domain-containing protein" evidence="1">
    <location>
        <begin position="21"/>
        <end position="145"/>
    </location>
</feature>
<accession>A0A840ZNX3</accession>
<reference evidence="2 3" key="1">
    <citation type="submission" date="2020-08" db="EMBL/GenBank/DDBJ databases">
        <title>Genomic Encyclopedia of Type Strains, Phase IV (KMG-IV): sequencing the most valuable type-strain genomes for metagenomic binning, comparative biology and taxonomic classification.</title>
        <authorList>
            <person name="Goeker M."/>
        </authorList>
    </citation>
    <scope>NUCLEOTIDE SEQUENCE [LARGE SCALE GENOMIC DNA]</scope>
    <source>
        <strain evidence="2 3">DSM 2163</strain>
    </source>
</reference>
<dbReference type="InterPro" id="IPR007332">
    <property type="entry name" value="DUF411"/>
</dbReference>
<evidence type="ECO:0000313" key="3">
    <source>
        <dbReference type="Proteomes" id="UP000583454"/>
    </source>
</evidence>
<keyword evidence="3" id="KW-1185">Reference proteome</keyword>
<dbReference type="EMBL" id="JACHOP010000015">
    <property type="protein sequence ID" value="MBB5758601.1"/>
    <property type="molecule type" value="Genomic_DNA"/>
</dbReference>
<protein>
    <recommendedName>
        <fullName evidence="4">DUF411 domain-containing protein</fullName>
    </recommendedName>
</protein>
<dbReference type="Proteomes" id="UP000583454">
    <property type="component" value="Unassembled WGS sequence"/>
</dbReference>
<dbReference type="Pfam" id="PF04214">
    <property type="entry name" value="DUF411"/>
    <property type="match status" value="1"/>
</dbReference>
<dbReference type="InterPro" id="IPR036249">
    <property type="entry name" value="Thioredoxin-like_sf"/>
</dbReference>